<organism evidence="1 2">
    <name type="scientific">Melia azedarach</name>
    <name type="common">Chinaberry tree</name>
    <dbReference type="NCBI Taxonomy" id="155640"/>
    <lineage>
        <taxon>Eukaryota</taxon>
        <taxon>Viridiplantae</taxon>
        <taxon>Streptophyta</taxon>
        <taxon>Embryophyta</taxon>
        <taxon>Tracheophyta</taxon>
        <taxon>Spermatophyta</taxon>
        <taxon>Magnoliopsida</taxon>
        <taxon>eudicotyledons</taxon>
        <taxon>Gunneridae</taxon>
        <taxon>Pentapetalae</taxon>
        <taxon>rosids</taxon>
        <taxon>malvids</taxon>
        <taxon>Sapindales</taxon>
        <taxon>Meliaceae</taxon>
        <taxon>Melia</taxon>
    </lineage>
</organism>
<proteinExistence type="predicted"/>
<protein>
    <submittedName>
        <fullName evidence="1">Transmembrane protein</fullName>
    </submittedName>
</protein>
<keyword evidence="1" id="KW-0472">Membrane</keyword>
<comment type="caution">
    <text evidence="1">The sequence shown here is derived from an EMBL/GenBank/DDBJ whole genome shotgun (WGS) entry which is preliminary data.</text>
</comment>
<sequence length="472" mass="53241">MFAVFETYKNLILETTLSLSLTLLLTYLKIPVVFLQGLHTYIQPENLGYNNKNQQGVRAAIRRPSTSDSSSGLDGFQSLSSKTNAELKKRSKSKEKYEFDESKAQIFRLKLDEAHLQSRVYFNDYFDSFVYSFVAFSCLLLYMYLDGNGDSGIFANGVSVVLILGFVSFCKVFTSLVKLSLEKSASKKSEKQLSLVFGILGFFVGLFICSGIVNKFLDFDFGSLDGFAKIVVAVLMGCVTCFLYMPAGKSARSFWLGTNQIRCNLPMIFCGWFGRMILYTNYLLIVSTALLWFNPLTDILVNNNIIDGKGAKGVRIHRDAENLVGNVGMSRGDFTKLKLWCLLLSGVIQIVALRPNLQMYLNEAMLSWYQRLHASKVPDLDFSRAKVFLHNHYLSLVVLQFFAPAILLLLFLGLSQIDGNSFRNFKSVCGLLPCSSIFKEVALLMAWWVVFVWAVYTSAILILYRRGILYIS</sequence>
<evidence type="ECO:0000313" key="2">
    <source>
        <dbReference type="Proteomes" id="UP001164539"/>
    </source>
</evidence>
<keyword evidence="1" id="KW-0812">Transmembrane</keyword>
<dbReference type="EMBL" id="CM051404">
    <property type="protein sequence ID" value="KAJ4706068.1"/>
    <property type="molecule type" value="Genomic_DNA"/>
</dbReference>
<name>A0ACC1X4M6_MELAZ</name>
<gene>
    <name evidence="1" type="ORF">OWV82_019766</name>
</gene>
<dbReference type="Proteomes" id="UP001164539">
    <property type="component" value="Chromosome 11"/>
</dbReference>
<reference evidence="1 2" key="1">
    <citation type="journal article" date="2023" name="Science">
        <title>Complex scaffold remodeling in plant triterpene biosynthesis.</title>
        <authorList>
            <person name="De La Pena R."/>
            <person name="Hodgson H."/>
            <person name="Liu J.C."/>
            <person name="Stephenson M.J."/>
            <person name="Martin A.C."/>
            <person name="Owen C."/>
            <person name="Harkess A."/>
            <person name="Leebens-Mack J."/>
            <person name="Jimenez L.E."/>
            <person name="Osbourn A."/>
            <person name="Sattely E.S."/>
        </authorList>
    </citation>
    <scope>NUCLEOTIDE SEQUENCE [LARGE SCALE GENOMIC DNA]</scope>
    <source>
        <strain evidence="2">cv. JPN11</strain>
        <tissue evidence="1">Leaf</tissue>
    </source>
</reference>
<accession>A0ACC1X4M6</accession>
<keyword evidence="2" id="KW-1185">Reference proteome</keyword>
<evidence type="ECO:0000313" key="1">
    <source>
        <dbReference type="EMBL" id="KAJ4706068.1"/>
    </source>
</evidence>